<accession>A0ABS8IQD5</accession>
<reference evidence="3 4" key="1">
    <citation type="submission" date="2021-11" db="EMBL/GenBank/DDBJ databases">
        <authorList>
            <person name="Huq M.A."/>
        </authorList>
    </citation>
    <scope>NUCLEOTIDE SEQUENCE [LARGE SCALE GENOMIC DNA]</scope>
    <source>
        <strain evidence="3 4">MAHUQ-52</strain>
    </source>
</reference>
<dbReference type="EMBL" id="JAJHPV010000012">
    <property type="protein sequence ID" value="MCC6070837.1"/>
    <property type="molecule type" value="Genomic_DNA"/>
</dbReference>
<keyword evidence="4" id="KW-1185">Reference proteome</keyword>
<proteinExistence type="predicted"/>
<organism evidence="3 4">
    <name type="scientific">Massilia agrisoli</name>
    <dbReference type="NCBI Taxonomy" id="2892444"/>
    <lineage>
        <taxon>Bacteria</taxon>
        <taxon>Pseudomonadati</taxon>
        <taxon>Pseudomonadota</taxon>
        <taxon>Betaproteobacteria</taxon>
        <taxon>Burkholderiales</taxon>
        <taxon>Oxalobacteraceae</taxon>
        <taxon>Telluria group</taxon>
        <taxon>Massilia</taxon>
    </lineage>
</organism>
<evidence type="ECO:0000256" key="1">
    <source>
        <dbReference type="SAM" id="MobiDB-lite"/>
    </source>
</evidence>
<feature type="compositionally biased region" description="Pro residues" evidence="1">
    <location>
        <begin position="97"/>
        <end position="109"/>
    </location>
</feature>
<feature type="signal peptide" evidence="2">
    <location>
        <begin position="1"/>
        <end position="25"/>
    </location>
</feature>
<comment type="caution">
    <text evidence="3">The sequence shown here is derived from an EMBL/GenBank/DDBJ whole genome shotgun (WGS) entry which is preliminary data.</text>
</comment>
<dbReference type="Proteomes" id="UP001198701">
    <property type="component" value="Unassembled WGS sequence"/>
</dbReference>
<protein>
    <submittedName>
        <fullName evidence="3">Uncharacterized protein</fullName>
    </submittedName>
</protein>
<dbReference type="RefSeq" id="WP_229431761.1">
    <property type="nucleotide sequence ID" value="NZ_JAJHPV010000012.1"/>
</dbReference>
<gene>
    <name evidence="3" type="ORF">LMJ30_07710</name>
</gene>
<feature type="region of interest" description="Disordered" evidence="1">
    <location>
        <begin position="55"/>
        <end position="123"/>
    </location>
</feature>
<sequence length="123" mass="12698">MNKLIRFALPAMLALGAQLPAAALAQDKALLAPADAAAPAAPLAYDSAFAGYRSDKDNPAVGWKESNERVTQPHDEHAGHDMGAMKHGHHGHAATPAPAPAPAASPAPAPKANDPHHGHQHKE</sequence>
<feature type="chain" id="PRO_5046348249" evidence="2">
    <location>
        <begin position="26"/>
        <end position="123"/>
    </location>
</feature>
<evidence type="ECO:0000313" key="3">
    <source>
        <dbReference type="EMBL" id="MCC6070837.1"/>
    </source>
</evidence>
<evidence type="ECO:0000313" key="4">
    <source>
        <dbReference type="Proteomes" id="UP001198701"/>
    </source>
</evidence>
<feature type="compositionally biased region" description="Basic and acidic residues" evidence="1">
    <location>
        <begin position="65"/>
        <end position="84"/>
    </location>
</feature>
<evidence type="ECO:0000256" key="2">
    <source>
        <dbReference type="SAM" id="SignalP"/>
    </source>
</evidence>
<feature type="compositionally biased region" description="Basic and acidic residues" evidence="1">
    <location>
        <begin position="113"/>
        <end position="123"/>
    </location>
</feature>
<name>A0ABS8IQD5_9BURK</name>
<keyword evidence="2" id="KW-0732">Signal</keyword>